<dbReference type="AlphaFoldDB" id="A0A2G5E368"/>
<evidence type="ECO:0000256" key="1">
    <source>
        <dbReference type="SAM" id="MobiDB-lite"/>
    </source>
</evidence>
<dbReference type="EMBL" id="KZ305030">
    <property type="protein sequence ID" value="PIA50228.1"/>
    <property type="molecule type" value="Genomic_DNA"/>
</dbReference>
<keyword evidence="3" id="KW-1185">Reference proteome</keyword>
<feature type="region of interest" description="Disordered" evidence="1">
    <location>
        <begin position="53"/>
        <end position="87"/>
    </location>
</feature>
<evidence type="ECO:0000313" key="2">
    <source>
        <dbReference type="EMBL" id="PIA50228.1"/>
    </source>
</evidence>
<dbReference type="STRING" id="218851.A0A2G5E368"/>
<protein>
    <recommendedName>
        <fullName evidence="4">F1F0-ATPase inhibitor protein</fullName>
    </recommendedName>
</protein>
<evidence type="ECO:0000313" key="3">
    <source>
        <dbReference type="Proteomes" id="UP000230069"/>
    </source>
</evidence>
<gene>
    <name evidence="2" type="ORF">AQUCO_01300754v1</name>
</gene>
<evidence type="ECO:0008006" key="4">
    <source>
        <dbReference type="Google" id="ProtNLM"/>
    </source>
</evidence>
<organism evidence="2 3">
    <name type="scientific">Aquilegia coerulea</name>
    <name type="common">Rocky mountain columbine</name>
    <dbReference type="NCBI Taxonomy" id="218851"/>
    <lineage>
        <taxon>Eukaryota</taxon>
        <taxon>Viridiplantae</taxon>
        <taxon>Streptophyta</taxon>
        <taxon>Embryophyta</taxon>
        <taxon>Tracheophyta</taxon>
        <taxon>Spermatophyta</taxon>
        <taxon>Magnoliopsida</taxon>
        <taxon>Ranunculales</taxon>
        <taxon>Ranunculaceae</taxon>
        <taxon>Thalictroideae</taxon>
        <taxon>Aquilegia</taxon>
    </lineage>
</organism>
<dbReference type="InterPro" id="IPR045284">
    <property type="entry name" value="At2g27730-like"/>
</dbReference>
<sequence>MAMRIGVSRLSLLNRRIMEGIGTIPSRYFSSGKGKVLGEEEQAAENVYIKKMERERSEKLKQKGAAAAAEEKKKSDKKKPEEGSQKG</sequence>
<name>A0A2G5E368_AQUCA</name>
<dbReference type="Proteomes" id="UP000230069">
    <property type="component" value="Unassembled WGS sequence"/>
</dbReference>
<dbReference type="OrthoDB" id="691961at2759"/>
<reference evidence="2 3" key="1">
    <citation type="submission" date="2017-09" db="EMBL/GenBank/DDBJ databases">
        <title>WGS assembly of Aquilegia coerulea Goldsmith.</title>
        <authorList>
            <person name="Hodges S."/>
            <person name="Kramer E."/>
            <person name="Nordborg M."/>
            <person name="Tomkins J."/>
            <person name="Borevitz J."/>
            <person name="Derieg N."/>
            <person name="Yan J."/>
            <person name="Mihaltcheva S."/>
            <person name="Hayes R.D."/>
            <person name="Rokhsar D."/>
        </authorList>
    </citation>
    <scope>NUCLEOTIDE SEQUENCE [LARGE SCALE GENOMIC DNA]</scope>
    <source>
        <strain evidence="3">cv. Goldsmith</strain>
    </source>
</reference>
<dbReference type="PANTHER" id="PTHR33878">
    <property type="entry name" value="OS08G0559000 PROTEIN"/>
    <property type="match status" value="1"/>
</dbReference>
<proteinExistence type="predicted"/>
<dbReference type="InParanoid" id="A0A2G5E368"/>
<dbReference type="PANTHER" id="PTHR33878:SF4">
    <property type="entry name" value="OS08G0558900 PROTEIN"/>
    <property type="match status" value="1"/>
</dbReference>
<feature type="compositionally biased region" description="Basic and acidic residues" evidence="1">
    <location>
        <begin position="69"/>
        <end position="87"/>
    </location>
</feature>
<accession>A0A2G5E368</accession>